<evidence type="ECO:0000313" key="2">
    <source>
        <dbReference type="EMBL" id="CAB4955472.1"/>
    </source>
</evidence>
<gene>
    <name evidence="2" type="ORF">UFOPK3752_01934</name>
    <name evidence="3" type="ORF">UFOPK4150_01857</name>
</gene>
<feature type="domain" description="VOC" evidence="1">
    <location>
        <begin position="4"/>
        <end position="119"/>
    </location>
</feature>
<dbReference type="PROSITE" id="PS51819">
    <property type="entry name" value="VOC"/>
    <property type="match status" value="1"/>
</dbReference>
<protein>
    <submittedName>
        <fullName evidence="2">Unannotated protein</fullName>
    </submittedName>
</protein>
<dbReference type="EMBL" id="CAFBPU010000045">
    <property type="protein sequence ID" value="CAB5037647.1"/>
    <property type="molecule type" value="Genomic_DNA"/>
</dbReference>
<dbReference type="AlphaFoldDB" id="A0A6J7KME8"/>
<organism evidence="2">
    <name type="scientific">freshwater metagenome</name>
    <dbReference type="NCBI Taxonomy" id="449393"/>
    <lineage>
        <taxon>unclassified sequences</taxon>
        <taxon>metagenomes</taxon>
        <taxon>ecological metagenomes</taxon>
    </lineage>
</organism>
<dbReference type="SUPFAM" id="SSF54593">
    <property type="entry name" value="Glyoxalase/Bleomycin resistance protein/Dihydroxybiphenyl dioxygenase"/>
    <property type="match status" value="1"/>
</dbReference>
<dbReference type="Gene3D" id="3.10.180.10">
    <property type="entry name" value="2,3-Dihydroxybiphenyl 1,2-Dioxygenase, domain 1"/>
    <property type="match status" value="1"/>
</dbReference>
<dbReference type="InterPro" id="IPR004360">
    <property type="entry name" value="Glyas_Fos-R_dOase_dom"/>
</dbReference>
<evidence type="ECO:0000259" key="1">
    <source>
        <dbReference type="PROSITE" id="PS51819"/>
    </source>
</evidence>
<dbReference type="InterPro" id="IPR037523">
    <property type="entry name" value="VOC_core"/>
</dbReference>
<proteinExistence type="predicted"/>
<dbReference type="EMBL" id="CAFBND010000106">
    <property type="protein sequence ID" value="CAB4955472.1"/>
    <property type="molecule type" value="Genomic_DNA"/>
</dbReference>
<evidence type="ECO:0000313" key="3">
    <source>
        <dbReference type="EMBL" id="CAB5037647.1"/>
    </source>
</evidence>
<sequence>MDMRLALIPLPTSDVERSKEFYISRAGFNLDHDVAPGNGMRVVQLTPPGSACSIVFGIGMLDPNADRIRGLHLVVDDVEAARSLLMGNGVEVSGVTDMGGVKYAYFSDPDGNSWALQEIPSGGADTADGDGHS</sequence>
<accession>A0A6J7KME8</accession>
<name>A0A6J7KME8_9ZZZZ</name>
<reference evidence="2" key="1">
    <citation type="submission" date="2020-05" db="EMBL/GenBank/DDBJ databases">
        <authorList>
            <person name="Chiriac C."/>
            <person name="Salcher M."/>
            <person name="Ghai R."/>
            <person name="Kavagutti S V."/>
        </authorList>
    </citation>
    <scope>NUCLEOTIDE SEQUENCE</scope>
</reference>
<dbReference type="Pfam" id="PF00903">
    <property type="entry name" value="Glyoxalase"/>
    <property type="match status" value="1"/>
</dbReference>
<dbReference type="InterPro" id="IPR029068">
    <property type="entry name" value="Glyas_Bleomycin-R_OHBP_Dase"/>
</dbReference>